<evidence type="ECO:0000313" key="2">
    <source>
        <dbReference type="Proteomes" id="UP001241848"/>
    </source>
</evidence>
<accession>A0ABT9FXH4</accession>
<gene>
    <name evidence="1" type="ORF">OIN60_21980</name>
</gene>
<keyword evidence="2" id="KW-1185">Reference proteome</keyword>
<comment type="caution">
    <text evidence="1">The sequence shown here is derived from an EMBL/GenBank/DDBJ whole genome shotgun (WGS) entry which is preliminary data.</text>
</comment>
<evidence type="ECO:0000313" key="1">
    <source>
        <dbReference type="EMBL" id="MDP4099390.1"/>
    </source>
</evidence>
<dbReference type="RefSeq" id="WP_305757004.1">
    <property type="nucleotide sequence ID" value="NZ_JAPCKK010000034.1"/>
</dbReference>
<dbReference type="EMBL" id="JAPCKK010000034">
    <property type="protein sequence ID" value="MDP4099390.1"/>
    <property type="molecule type" value="Genomic_DNA"/>
</dbReference>
<name>A0ABT9FXH4_9BACL</name>
<reference evidence="1 2" key="1">
    <citation type="submission" date="2022-10" db="EMBL/GenBank/DDBJ databases">
        <title>Paenibacillus description and whole genome data of maize root bacterial community.</title>
        <authorList>
            <person name="Marton D."/>
            <person name="Farkas M."/>
            <person name="Cserhati M."/>
        </authorList>
    </citation>
    <scope>NUCLEOTIDE SEQUENCE [LARGE SCALE GENOMIC DNA]</scope>
    <source>
        <strain evidence="1 2">P96</strain>
    </source>
</reference>
<dbReference type="Proteomes" id="UP001241848">
    <property type="component" value="Unassembled WGS sequence"/>
</dbReference>
<organism evidence="1 2">
    <name type="scientific">Paenibacillus zeirhizosphaerae</name>
    <dbReference type="NCBI Taxonomy" id="2987519"/>
    <lineage>
        <taxon>Bacteria</taxon>
        <taxon>Bacillati</taxon>
        <taxon>Bacillota</taxon>
        <taxon>Bacilli</taxon>
        <taxon>Bacillales</taxon>
        <taxon>Paenibacillaceae</taxon>
        <taxon>Paenibacillus</taxon>
    </lineage>
</organism>
<proteinExistence type="predicted"/>
<protein>
    <recommendedName>
        <fullName evidence="3">BclA C-terminal domain-containing protein</fullName>
    </recommendedName>
</protein>
<evidence type="ECO:0008006" key="3">
    <source>
        <dbReference type="Google" id="ProtNLM"/>
    </source>
</evidence>
<sequence>MTANNLVAGITSAAIPEIVPAGGIVSIDTFKQNGTAITNTNGNITLAANQTYSVVYKANVGSQGVSMGVSTGLFLNGSIIPGTNSAGTVGSNVNDSFALSGNTIITTDSTADILTLRNTSGATELFGASSISVIKLA</sequence>